<evidence type="ECO:0000256" key="4">
    <source>
        <dbReference type="ARBA" id="ARBA00022695"/>
    </source>
</evidence>
<dbReference type="Proteomes" id="UP000504606">
    <property type="component" value="Unplaced"/>
</dbReference>
<feature type="compositionally biased region" description="Pro residues" evidence="9">
    <location>
        <begin position="30"/>
        <end position="52"/>
    </location>
</feature>
<evidence type="ECO:0000256" key="3">
    <source>
        <dbReference type="ARBA" id="ARBA00022679"/>
    </source>
</evidence>
<feature type="compositionally biased region" description="Polar residues" evidence="9">
    <location>
        <begin position="8"/>
        <end position="21"/>
    </location>
</feature>
<feature type="compositionally biased region" description="Acidic residues" evidence="9">
    <location>
        <begin position="62"/>
        <end position="71"/>
    </location>
</feature>
<dbReference type="GO" id="GO:0000166">
    <property type="term" value="F:nucleotide binding"/>
    <property type="evidence" value="ECO:0007669"/>
    <property type="project" value="InterPro"/>
</dbReference>
<dbReference type="KEGG" id="foc:113215001"/>
<protein>
    <recommendedName>
        <fullName evidence="2">DNA-directed DNA polymerase</fullName>
        <ecNumber evidence="2">2.7.7.7</ecNumber>
    </recommendedName>
</protein>
<evidence type="ECO:0000256" key="9">
    <source>
        <dbReference type="SAM" id="MobiDB-lite"/>
    </source>
</evidence>
<evidence type="ECO:0000256" key="7">
    <source>
        <dbReference type="ARBA" id="ARBA00023125"/>
    </source>
</evidence>
<dbReference type="InterPro" id="IPR004868">
    <property type="entry name" value="DNA-dir_DNA_pol_B_mt/vir"/>
</dbReference>
<dbReference type="GO" id="GO:0003677">
    <property type="term" value="F:DNA binding"/>
    <property type="evidence" value="ECO:0007669"/>
    <property type="project" value="UniProtKB-KW"/>
</dbReference>
<dbReference type="InterPro" id="IPR012337">
    <property type="entry name" value="RNaseH-like_sf"/>
</dbReference>
<dbReference type="PANTHER" id="PTHR33568">
    <property type="entry name" value="DNA POLYMERASE"/>
    <property type="match status" value="1"/>
</dbReference>
<dbReference type="RefSeq" id="XP_026290327.2">
    <property type="nucleotide sequence ID" value="XM_026434542.2"/>
</dbReference>
<comment type="catalytic activity">
    <reaction evidence="8">
        <text>DNA(n) + a 2'-deoxyribonucleoside 5'-triphosphate = DNA(n+1) + diphosphate</text>
        <dbReference type="Rhea" id="RHEA:22508"/>
        <dbReference type="Rhea" id="RHEA-COMP:17339"/>
        <dbReference type="Rhea" id="RHEA-COMP:17340"/>
        <dbReference type="ChEBI" id="CHEBI:33019"/>
        <dbReference type="ChEBI" id="CHEBI:61560"/>
        <dbReference type="ChEBI" id="CHEBI:173112"/>
        <dbReference type="EC" id="2.7.7.7"/>
    </reaction>
</comment>
<evidence type="ECO:0000256" key="5">
    <source>
        <dbReference type="ARBA" id="ARBA00022705"/>
    </source>
</evidence>
<reference evidence="12" key="1">
    <citation type="submission" date="2025-08" db="UniProtKB">
        <authorList>
            <consortium name="RefSeq"/>
        </authorList>
    </citation>
    <scope>IDENTIFICATION</scope>
    <source>
        <tissue evidence="12">Whole organism</tissue>
    </source>
</reference>
<dbReference type="AlphaFoldDB" id="A0A6J1TC17"/>
<evidence type="ECO:0000259" key="10">
    <source>
        <dbReference type="Pfam" id="PF03175"/>
    </source>
</evidence>
<dbReference type="Gene3D" id="3.40.960.10">
    <property type="entry name" value="VSR Endonuclease"/>
    <property type="match status" value="1"/>
</dbReference>
<gene>
    <name evidence="12" type="primary">LOC113215001</name>
</gene>
<dbReference type="EC" id="2.7.7.7" evidence="2"/>
<feature type="region of interest" description="Disordered" evidence="9">
    <location>
        <begin position="1"/>
        <end position="74"/>
    </location>
</feature>
<proteinExistence type="inferred from homology"/>
<evidence type="ECO:0000313" key="12">
    <source>
        <dbReference type="RefSeq" id="XP_026290327.2"/>
    </source>
</evidence>
<dbReference type="GO" id="GO:0003887">
    <property type="term" value="F:DNA-directed DNA polymerase activity"/>
    <property type="evidence" value="ECO:0007669"/>
    <property type="project" value="UniProtKB-KW"/>
</dbReference>
<evidence type="ECO:0000256" key="6">
    <source>
        <dbReference type="ARBA" id="ARBA00022932"/>
    </source>
</evidence>
<dbReference type="SUPFAM" id="SSF53098">
    <property type="entry name" value="Ribonuclease H-like"/>
    <property type="match status" value="1"/>
</dbReference>
<keyword evidence="7" id="KW-0238">DNA-binding</keyword>
<dbReference type="GO" id="GO:0006260">
    <property type="term" value="P:DNA replication"/>
    <property type="evidence" value="ECO:0007669"/>
    <property type="project" value="UniProtKB-KW"/>
</dbReference>
<keyword evidence="6" id="KW-0239">DNA-directed DNA polymerase</keyword>
<dbReference type="GeneID" id="113215001"/>
<dbReference type="PANTHER" id="PTHR33568:SF3">
    <property type="entry name" value="DNA-DIRECTED DNA POLYMERASE"/>
    <property type="match status" value="1"/>
</dbReference>
<keyword evidence="4" id="KW-0548">Nucleotidyltransferase</keyword>
<evidence type="ECO:0000256" key="1">
    <source>
        <dbReference type="ARBA" id="ARBA00005755"/>
    </source>
</evidence>
<accession>A0A6J1TC17</accession>
<keyword evidence="3" id="KW-0808">Transferase</keyword>
<dbReference type="Pfam" id="PF03175">
    <property type="entry name" value="DNA_pol_B_2"/>
    <property type="match status" value="1"/>
</dbReference>
<organism evidence="11 12">
    <name type="scientific">Frankliniella occidentalis</name>
    <name type="common">Western flower thrips</name>
    <name type="synonym">Euthrips occidentalis</name>
    <dbReference type="NCBI Taxonomy" id="133901"/>
    <lineage>
        <taxon>Eukaryota</taxon>
        <taxon>Metazoa</taxon>
        <taxon>Ecdysozoa</taxon>
        <taxon>Arthropoda</taxon>
        <taxon>Hexapoda</taxon>
        <taxon>Insecta</taxon>
        <taxon>Pterygota</taxon>
        <taxon>Neoptera</taxon>
        <taxon>Paraneoptera</taxon>
        <taxon>Thysanoptera</taxon>
        <taxon>Terebrantia</taxon>
        <taxon>Thripoidea</taxon>
        <taxon>Thripidae</taxon>
        <taxon>Frankliniella</taxon>
    </lineage>
</organism>
<dbReference type="Gene3D" id="3.30.420.10">
    <property type="entry name" value="Ribonuclease H-like superfamily/Ribonuclease H"/>
    <property type="match status" value="1"/>
</dbReference>
<feature type="domain" description="DNA-directed DNA polymerase family B mitochondria/virus" evidence="10">
    <location>
        <begin position="556"/>
        <end position="735"/>
    </location>
</feature>
<evidence type="ECO:0000256" key="2">
    <source>
        <dbReference type="ARBA" id="ARBA00012417"/>
    </source>
</evidence>
<evidence type="ECO:0000256" key="8">
    <source>
        <dbReference type="ARBA" id="ARBA00049244"/>
    </source>
</evidence>
<keyword evidence="11" id="KW-1185">Reference proteome</keyword>
<sequence>MALAMVGQGSSDPIPTPQTHTILARSVTPPTEPPRPPTPPAGPSRPRSPSPQPQAAKRSREEDEEEQEEGPTLEVLQSRERELKRFNTKFREEVVMVRGLADTLPSEDLVVSLFDTMLQRQRQAVNAKDDDRVILEIESAENIDNPLWFSMRRVDQLNGQVVLDKLGRVLKSNQAFMANGQLKVSFIHVPTPKAGGHRTSRVPNESMDQWLERMVDKSTIFSPDNTRDSMCLARSIFVAKSREGMAYTTFNRLKKPVSGVQLKGAKTLCASAHIGYDQACGLDDVRRMQDILPDYRLCVFTDKHGKECVFKGPYSAGRKNLYLLLHKEHFSAILYPCQAFETHFQCEKCVVFYNHKDDHRCEGSCWRCFAGVVHDDPTVPLVRCPDCRHQFSGDACLQHHKAVKMRNSDFTKCEVFRFCPTCEKSYNTLKSGKHVCGFVYCKNCRENVKENHLCYMTSWQEKDKKKGWKYVTVFYDIETTQCDPVDGKEDTFEHRPNLLVSQAVCDNCANVPGNEHFCTVCNTRQQVFHNLDDPAAQVMGQFLDYLQSFGPKAHVLLVAHNAKAFDAIFVLQELVARGLSPDLTLQGAKILCMKVGNWKFIDSLMFLPMPLSSMPKSFGLNELKKGYWPFLANKPEYYQYEGPMLDRDLYCVSSMKSKAADDFNAWYDTQVSSNYLFNFRRELIEYCISDVTILRQSCQAFRKLFQDVAGFDPMQHCITLSSACMAAFRRNFLTANTIGLVPPGGYHGRGKQSHIALQWLDYESAKLGHKIKTIHTDREVAVMGRLVDGYVELPLPNGGVERRIYQFHGCYWHECPEHFPATSDSKESKYERTVRLTAMFRRNGYTVVEKWECQFKRELESDTEVKEYFRDNPTTRATPLNLRDGLAGGRTSALKWFYQAKPGEKIKLVDVICEYPNANLRAMYPTGHPVIHLEDDPQMPDPSL</sequence>
<dbReference type="InterPro" id="IPR036397">
    <property type="entry name" value="RNaseH_sf"/>
</dbReference>
<evidence type="ECO:0000313" key="11">
    <source>
        <dbReference type="Proteomes" id="UP000504606"/>
    </source>
</evidence>
<keyword evidence="5" id="KW-0235">DNA replication</keyword>
<name>A0A6J1TC17_FRAOC</name>
<comment type="similarity">
    <text evidence="1">Belongs to the DNA polymerase type-B family.</text>
</comment>
<dbReference type="OrthoDB" id="5871067at2759"/>